<dbReference type="InterPro" id="IPR013783">
    <property type="entry name" value="Ig-like_fold"/>
</dbReference>
<dbReference type="InterPro" id="IPR000433">
    <property type="entry name" value="Znf_ZZ"/>
</dbReference>
<feature type="compositionally biased region" description="Acidic residues" evidence="5">
    <location>
        <begin position="852"/>
        <end position="870"/>
    </location>
</feature>
<proteinExistence type="predicted"/>
<gene>
    <name evidence="7" type="ORF">MHUMG1_01935</name>
</gene>
<evidence type="ECO:0000256" key="3">
    <source>
        <dbReference type="ARBA" id="ARBA00022833"/>
    </source>
</evidence>
<dbReference type="CDD" id="cd02340">
    <property type="entry name" value="ZZ_NBR1_like"/>
    <property type="match status" value="2"/>
</dbReference>
<reference evidence="7 8" key="1">
    <citation type="submission" date="2020-07" db="EMBL/GenBank/DDBJ databases">
        <title>Metarhizium humberi genome.</title>
        <authorList>
            <person name="Lysoe E."/>
        </authorList>
    </citation>
    <scope>NUCLEOTIDE SEQUENCE [LARGE SCALE GENOMIC DNA]</scope>
    <source>
        <strain evidence="7 8">ESALQ1638</strain>
    </source>
</reference>
<sequence>MLSPTAGLDTASSLTSTTPTQHLADLAICTDTAFIVNMSSVSHAGPDAMVTIKVTFEGVTRRAKMPLREMVPRVLEEHIRIFLQIPTDTKIMIERYSDSAAAFVMLDASNMPVYKQLYRAAKAKSKLKLRVSVLPQSDASSPKPVTIEDASESAQTTPIEKPELASANPTPLDAASSARTTLTKQYDANLLQEAAKIIQDHQAEFHNHIRQVMKSTDELASLTSQMASCQPFTSTSNAPEPSESLSPVCPATGAMFAVCCNSCEQSIPDAHYHCSTCDDGDFDLCQSCVDQGITCYSDDHWLIKRIMNNGQIVNSTTETIAPKLKLVANAAPKDDAAKVDDSEKEIVLPELFEKQTLPPAEYFCTRLAKPVTQRAIARFAAVGNMRTCNQCVRELPEREFLHCTDCEDYDLCQPCFAKDAHGHHPKHAFTAAVPGTEMPTHIRVKMNSGRNQVHHAICDGCDAYITGVRHKCLDCPDWDYCAECAENAHFVHPNHRFAAIYEPLADLHTSFLSQPVHMGICCDGPLCSASNAITSYIRGIRYKCAVCHDLDFCANCEASPANDHNKTHPLIKFKTPVRHVSVTTTGEHQDGKRMPAMGDRSSTISKATETVGSSATNAVNTVQTVVDVKPTEADIPPLVPCEKPLAKSELDSVVAPPAPTTEVKDEELRAVFLRDTVADGTIFPPNHVFEQTWVLRNEGATSWPAGCCVKYVGGDYMGHVDSSHPAGISELVSASESTICYAPLAPGQEYSFTALLRTPIHSGKMISYWRLTTPDGMRFGHRLWCEVNVRAVAAPEAKPQAQSSTASVKNEPVGEPSQSSSVMIFPKLEKESPSASVHEDAETESPVASAEDGFEGCDEDDEWDASEDGFLTDEEYDILDASDEEFLEEQEKKLLKK</sequence>
<dbReference type="SMART" id="SM00291">
    <property type="entry name" value="ZnF_ZZ"/>
    <property type="match status" value="4"/>
</dbReference>
<dbReference type="Proteomes" id="UP000764110">
    <property type="component" value="Unassembled WGS sequence"/>
</dbReference>
<dbReference type="Pfam" id="PF00569">
    <property type="entry name" value="ZZ"/>
    <property type="match status" value="2"/>
</dbReference>
<keyword evidence="3" id="KW-0862">Zinc</keyword>
<keyword evidence="2 4" id="KW-0863">Zinc-finger</keyword>
<protein>
    <recommendedName>
        <fullName evidence="6">ZZ-type domain-containing protein</fullName>
    </recommendedName>
</protein>
<evidence type="ECO:0000256" key="4">
    <source>
        <dbReference type="PROSITE-ProRule" id="PRU00228"/>
    </source>
</evidence>
<evidence type="ECO:0000256" key="1">
    <source>
        <dbReference type="ARBA" id="ARBA00022723"/>
    </source>
</evidence>
<dbReference type="CDD" id="cd02249">
    <property type="entry name" value="ZZ"/>
    <property type="match status" value="1"/>
</dbReference>
<dbReference type="InterPro" id="IPR041981">
    <property type="entry name" value="ZZZ3_ZZ"/>
</dbReference>
<evidence type="ECO:0000313" key="7">
    <source>
        <dbReference type="EMBL" id="KAH0600934.1"/>
    </source>
</evidence>
<evidence type="ECO:0000256" key="2">
    <source>
        <dbReference type="ARBA" id="ARBA00022771"/>
    </source>
</evidence>
<feature type="compositionally biased region" description="Basic and acidic residues" evidence="5">
    <location>
        <begin position="827"/>
        <end position="840"/>
    </location>
</feature>
<feature type="region of interest" description="Disordered" evidence="5">
    <location>
        <begin position="795"/>
        <end position="870"/>
    </location>
</feature>
<dbReference type="SUPFAM" id="SSF57850">
    <property type="entry name" value="RING/U-box"/>
    <property type="match status" value="4"/>
</dbReference>
<dbReference type="EMBL" id="JACEFI010000002">
    <property type="protein sequence ID" value="KAH0600934.1"/>
    <property type="molecule type" value="Genomic_DNA"/>
</dbReference>
<evidence type="ECO:0000313" key="8">
    <source>
        <dbReference type="Proteomes" id="UP000764110"/>
    </source>
</evidence>
<dbReference type="InterPro" id="IPR043145">
    <property type="entry name" value="Znf_ZZ_sf"/>
</dbReference>
<accession>A0A9P8SC40</accession>
<evidence type="ECO:0000256" key="5">
    <source>
        <dbReference type="SAM" id="MobiDB-lite"/>
    </source>
</evidence>
<dbReference type="GO" id="GO:0008270">
    <property type="term" value="F:zinc ion binding"/>
    <property type="evidence" value="ECO:0007669"/>
    <property type="project" value="UniProtKB-KW"/>
</dbReference>
<comment type="caution">
    <text evidence="7">The sequence shown here is derived from an EMBL/GenBank/DDBJ whole genome shotgun (WGS) entry which is preliminary data.</text>
</comment>
<keyword evidence="1" id="KW-0479">Metal-binding</keyword>
<dbReference type="PANTHER" id="PTHR20930:SF0">
    <property type="entry name" value="PROTEIN ILRUN"/>
    <property type="match status" value="1"/>
</dbReference>
<dbReference type="InterPro" id="IPR032350">
    <property type="entry name" value="Nbr1_FW"/>
</dbReference>
<feature type="region of interest" description="Disordered" evidence="5">
    <location>
        <begin position="137"/>
        <end position="179"/>
    </location>
</feature>
<dbReference type="AlphaFoldDB" id="A0A9P8SC40"/>
<dbReference type="Gene3D" id="3.30.60.90">
    <property type="match status" value="4"/>
</dbReference>
<dbReference type="CDD" id="cd02341">
    <property type="entry name" value="ZZ_ZZZ3"/>
    <property type="match status" value="1"/>
</dbReference>
<dbReference type="Gene3D" id="2.60.40.10">
    <property type="entry name" value="Immunoglobulins"/>
    <property type="match status" value="1"/>
</dbReference>
<organism evidence="7 8">
    <name type="scientific">Metarhizium humberi</name>
    <dbReference type="NCBI Taxonomy" id="2596975"/>
    <lineage>
        <taxon>Eukaryota</taxon>
        <taxon>Fungi</taxon>
        <taxon>Dikarya</taxon>
        <taxon>Ascomycota</taxon>
        <taxon>Pezizomycotina</taxon>
        <taxon>Sordariomycetes</taxon>
        <taxon>Hypocreomycetidae</taxon>
        <taxon>Hypocreales</taxon>
        <taxon>Clavicipitaceae</taxon>
        <taxon>Metarhizium</taxon>
    </lineage>
</organism>
<name>A0A9P8SC40_9HYPO</name>
<dbReference type="PROSITE" id="PS50135">
    <property type="entry name" value="ZF_ZZ_2"/>
    <property type="match status" value="1"/>
</dbReference>
<dbReference type="Pfam" id="PF16158">
    <property type="entry name" value="N_BRCA1_IG"/>
    <property type="match status" value="1"/>
</dbReference>
<dbReference type="PANTHER" id="PTHR20930">
    <property type="entry name" value="OVARIAN CARCINOMA ANTIGEN CA125-RELATED"/>
    <property type="match status" value="1"/>
</dbReference>
<feature type="domain" description="ZZ-type" evidence="6">
    <location>
        <begin position="517"/>
        <end position="578"/>
    </location>
</feature>
<evidence type="ECO:0000259" key="6">
    <source>
        <dbReference type="PROSITE" id="PS50135"/>
    </source>
</evidence>
<keyword evidence="8" id="KW-1185">Reference proteome</keyword>
<dbReference type="CDD" id="cd14947">
    <property type="entry name" value="NBR1_like"/>
    <property type="match status" value="1"/>
</dbReference>